<dbReference type="AlphaFoldDB" id="U3TBW4"/>
<organism evidence="1 2">
    <name type="scientific">Aeropyrum camini SY1 = JCM 12091</name>
    <dbReference type="NCBI Taxonomy" id="1198449"/>
    <lineage>
        <taxon>Archaea</taxon>
        <taxon>Thermoproteota</taxon>
        <taxon>Thermoprotei</taxon>
        <taxon>Desulfurococcales</taxon>
        <taxon>Desulfurococcaceae</taxon>
        <taxon>Aeropyrum</taxon>
    </lineage>
</organism>
<proteinExistence type="predicted"/>
<dbReference type="OrthoDB" id="381035at2157"/>
<gene>
    <name evidence="1" type="ORF">ACAM_0447</name>
</gene>
<dbReference type="GeneID" id="17109918"/>
<evidence type="ECO:0000313" key="1">
    <source>
        <dbReference type="EMBL" id="BAN89916.1"/>
    </source>
</evidence>
<dbReference type="EMBL" id="AP012489">
    <property type="protein sequence ID" value="BAN89916.1"/>
    <property type="molecule type" value="Genomic_DNA"/>
</dbReference>
<evidence type="ECO:0000313" key="2">
    <source>
        <dbReference type="Proteomes" id="UP000016887"/>
    </source>
</evidence>
<reference evidence="1 2" key="1">
    <citation type="journal article" date="2013" name="Appl. Environ. Microbiol.">
        <title>Variation of the Virus-Related Elements within Syntenic Genomes of the Hyperthermophilic Archaeon Aeropyrum.</title>
        <authorList>
            <person name="Daifuku T."/>
            <person name="Yoshida T."/>
            <person name="Kitamura T."/>
            <person name="Kawaichi S."/>
            <person name="Inoue T."/>
            <person name="Nomura K."/>
            <person name="Yoshida Y."/>
            <person name="Kuno S."/>
            <person name="Sako Y."/>
        </authorList>
    </citation>
    <scope>NUCLEOTIDE SEQUENCE [LARGE SCALE GENOMIC DNA]</scope>
    <source>
        <strain evidence="1 2">SY1</strain>
    </source>
</reference>
<name>U3TBW4_9CREN</name>
<sequence>MGVDLRILAVALALSTILVGGGLYAASALAHGGGQGMGGMMGGYGGQPMASPGMGGMDDHDEPYGDEHGEGCPMMEYMEDMMGMQGPWHGGPGMPWGMGYGFMDQDSMEEALAEVEGVVVNALDRYNAIVVDTGERTVRAKILPVYIDAENGYMVSGAWIFENIEKAVEDRGEEVNVKLTIFRGGMGGAAVAIEVEGIGTFVFPALYDALN</sequence>
<keyword evidence="2" id="KW-1185">Reference proteome</keyword>
<accession>U3TBW4</accession>
<dbReference type="eggNOG" id="arCOG14817">
    <property type="taxonomic scope" value="Archaea"/>
</dbReference>
<protein>
    <submittedName>
        <fullName evidence="1">Uncharacterized protein</fullName>
    </submittedName>
</protein>
<dbReference type="KEGG" id="acj:ACAM_0447"/>
<dbReference type="Proteomes" id="UP000016887">
    <property type="component" value="Chromosome"/>
</dbReference>
<dbReference type="RefSeq" id="WP_022541192.1">
    <property type="nucleotide sequence ID" value="NC_022521.1"/>
</dbReference>